<evidence type="ECO:0000256" key="3">
    <source>
        <dbReference type="ARBA" id="ARBA00022989"/>
    </source>
</evidence>
<name>A0A897NNH9_9EURY</name>
<dbReference type="Pfam" id="PF14378">
    <property type="entry name" value="PAP2_3"/>
    <property type="match status" value="1"/>
</dbReference>
<reference evidence="7" key="1">
    <citation type="submission" date="2020-11" db="EMBL/GenBank/DDBJ databases">
        <title>Carbohydrate-dependent, anaerobic sulfur respiration: A novel catabolism in halophilic archaea.</title>
        <authorList>
            <person name="Sorokin D.Y."/>
            <person name="Messina E."/>
            <person name="Smedile F."/>
            <person name="La Cono V."/>
            <person name="Hallsworth J.E."/>
            <person name="Yakimov M.M."/>
        </authorList>
    </citation>
    <scope>NUCLEOTIDE SEQUENCE</scope>
    <source>
        <strain evidence="7">HSR-Bgl</strain>
    </source>
</reference>
<dbReference type="SMART" id="SM00014">
    <property type="entry name" value="acidPPc"/>
    <property type="match status" value="1"/>
</dbReference>
<evidence type="ECO:0000256" key="2">
    <source>
        <dbReference type="ARBA" id="ARBA00022692"/>
    </source>
</evidence>
<dbReference type="Gene3D" id="1.20.144.10">
    <property type="entry name" value="Phosphatidic acid phosphatase type 2/haloperoxidase"/>
    <property type="match status" value="1"/>
</dbReference>
<gene>
    <name evidence="7" type="primary">pgpB4</name>
    <name evidence="7" type="ORF">HSBGL_2054</name>
</gene>
<keyword evidence="2 5" id="KW-0812">Transmembrane</keyword>
<dbReference type="PANTHER" id="PTHR31310">
    <property type="match status" value="1"/>
</dbReference>
<evidence type="ECO:0000313" key="8">
    <source>
        <dbReference type="Proteomes" id="UP000663305"/>
    </source>
</evidence>
<dbReference type="GO" id="GO:0016020">
    <property type="term" value="C:membrane"/>
    <property type="evidence" value="ECO:0007669"/>
    <property type="project" value="UniProtKB-SubCell"/>
</dbReference>
<feature type="transmembrane region" description="Helical" evidence="5">
    <location>
        <begin position="105"/>
        <end position="123"/>
    </location>
</feature>
<evidence type="ECO:0000256" key="5">
    <source>
        <dbReference type="SAM" id="Phobius"/>
    </source>
</evidence>
<keyword evidence="3 5" id="KW-1133">Transmembrane helix</keyword>
<dbReference type="InterPro" id="IPR036938">
    <property type="entry name" value="PAP2/HPO_sf"/>
</dbReference>
<accession>A0A897NNH9</accession>
<comment type="subcellular location">
    <subcellularLocation>
        <location evidence="1">Membrane</location>
        <topology evidence="1">Multi-pass membrane protein</topology>
    </subcellularLocation>
</comment>
<evidence type="ECO:0000313" key="7">
    <source>
        <dbReference type="EMBL" id="QSG12463.1"/>
    </source>
</evidence>
<dbReference type="RefSeq" id="WP_324254849.1">
    <property type="nucleotide sequence ID" value="NZ_CP064789.1"/>
</dbReference>
<dbReference type="InterPro" id="IPR026841">
    <property type="entry name" value="Aur1/Ipt1"/>
</dbReference>
<feature type="transmembrane region" description="Helical" evidence="5">
    <location>
        <begin position="6"/>
        <end position="27"/>
    </location>
</feature>
<dbReference type="SUPFAM" id="SSF48317">
    <property type="entry name" value="Acid phosphatase/Vanadium-dependent haloperoxidase"/>
    <property type="match status" value="1"/>
</dbReference>
<dbReference type="AlphaFoldDB" id="A0A897NNH9"/>
<feature type="transmembrane region" description="Helical" evidence="5">
    <location>
        <begin position="217"/>
        <end position="238"/>
    </location>
</feature>
<sequence>MSLGIVSVTVGAIAASGLFLTLVLCIDRPRQALQRLDEEILDIAPYLALVGVVMLLHRITHGLSLRISDALGLNITDIIYDVEGSFVVYLQAVTPDGLVPVFSGLYMFGFAYVLATPVVLYVLTSATRPAKELLVAYAFNNVIGALLYTLFIAYGPRIRLSGRVDGLLYDWFPQTQQLTGAVSANTNVFPSLHTSLSVVVLLFAWRRRHVQPRWFGIAFVVTTGIVTSTMVLGIHWLTDVVAGVALAYGSVVAASRTVPVVDMLWEQTVAERLPSLTT</sequence>
<protein>
    <submittedName>
        <fullName evidence="7">Membrane-associated phospholipid phosphatase</fullName>
    </submittedName>
</protein>
<organism evidence="7 8">
    <name type="scientific">Halapricum desulfuricans</name>
    <dbReference type="NCBI Taxonomy" id="2841257"/>
    <lineage>
        <taxon>Archaea</taxon>
        <taxon>Methanobacteriati</taxon>
        <taxon>Methanobacteriota</taxon>
        <taxon>Stenosarchaea group</taxon>
        <taxon>Halobacteria</taxon>
        <taxon>Halobacteriales</taxon>
        <taxon>Haloarculaceae</taxon>
        <taxon>Halapricum</taxon>
    </lineage>
</organism>
<dbReference type="InterPro" id="IPR000326">
    <property type="entry name" value="PAP2/HPO"/>
</dbReference>
<dbReference type="InterPro" id="IPR052185">
    <property type="entry name" value="IPC_Synthase-Related"/>
</dbReference>
<proteinExistence type="predicted"/>
<dbReference type="EMBL" id="CP064789">
    <property type="protein sequence ID" value="QSG12463.1"/>
    <property type="molecule type" value="Genomic_DNA"/>
</dbReference>
<evidence type="ECO:0000259" key="6">
    <source>
        <dbReference type="SMART" id="SM00014"/>
    </source>
</evidence>
<feature type="transmembrane region" description="Helical" evidence="5">
    <location>
        <begin position="39"/>
        <end position="59"/>
    </location>
</feature>
<dbReference type="PANTHER" id="PTHR31310:SF7">
    <property type="entry name" value="PA-PHOSPHATASE RELATED-FAMILY PROTEIN DDB_G0268928"/>
    <property type="match status" value="1"/>
</dbReference>
<evidence type="ECO:0000256" key="1">
    <source>
        <dbReference type="ARBA" id="ARBA00004141"/>
    </source>
</evidence>
<feature type="transmembrane region" description="Helical" evidence="5">
    <location>
        <begin position="135"/>
        <end position="154"/>
    </location>
</feature>
<feature type="transmembrane region" description="Helical" evidence="5">
    <location>
        <begin position="188"/>
        <end position="205"/>
    </location>
</feature>
<evidence type="ECO:0000256" key="4">
    <source>
        <dbReference type="ARBA" id="ARBA00023136"/>
    </source>
</evidence>
<dbReference type="CDD" id="cd03386">
    <property type="entry name" value="PAP2_Aur1_like"/>
    <property type="match status" value="1"/>
</dbReference>
<keyword evidence="4 5" id="KW-0472">Membrane</keyword>
<feature type="domain" description="Phosphatidic acid phosphatase type 2/haloperoxidase" evidence="6">
    <location>
        <begin position="142"/>
        <end position="255"/>
    </location>
</feature>
<dbReference type="Proteomes" id="UP000663305">
    <property type="component" value="Chromosome"/>
</dbReference>
<dbReference type="GeneID" id="87205994"/>